<sequence length="457" mass="49943">MRDTAILLVPYEMTQESKTSAPDSGIYHESRREVGVCSTIQHPPFRLRESLGVGNKALHMAKTFVSMSGEVTSRKSGGCRASLSTLSTHAADLWGIQAKGVLGFYTGGNFGDLPSATERLAVSDSIPFVVTKALSKVYYKGLPSGPPLIATTKPRPLEYPTGPEAYLALKELRELGDHPLAISRRSASSKSGSPPAWPSSGLASDRLWAEGTGGFYLSAGEDDKGFYLIIVRHAVLPLDEDDNKEYGRRNDNEACEDVIVFGTSGFNEKLAAIDCEIRGQESAITDAEERIESVTEREEAEQDLQKVEKGLKALKALRREIVTHWGAREKCVFGEPVWAPPAIFSTEPGQYTLDLAVSKLDLGKFGAKNYCGNSINVGNKYMRQEFMDKVYLHHKLPASRLVTLQDQVLESVLARPPVLDINSDPCLVVFKNGAKTGTTISKANNVSSYTRNYFAGQ</sequence>
<protein>
    <submittedName>
        <fullName evidence="3">Uncharacterized protein</fullName>
    </submittedName>
</protein>
<dbReference type="STRING" id="930990.A0A067MLT8"/>
<name>A0A067MLT8_BOTB1</name>
<evidence type="ECO:0000256" key="2">
    <source>
        <dbReference type="SAM" id="MobiDB-lite"/>
    </source>
</evidence>
<proteinExistence type="predicted"/>
<dbReference type="OrthoDB" id="5424209at2759"/>
<dbReference type="EMBL" id="KL198048">
    <property type="protein sequence ID" value="KDQ12807.1"/>
    <property type="molecule type" value="Genomic_DNA"/>
</dbReference>
<dbReference type="AlphaFoldDB" id="A0A067MLT8"/>
<feature type="coiled-coil region" evidence="1">
    <location>
        <begin position="277"/>
        <end position="317"/>
    </location>
</feature>
<evidence type="ECO:0000313" key="4">
    <source>
        <dbReference type="Proteomes" id="UP000027195"/>
    </source>
</evidence>
<gene>
    <name evidence="3" type="ORF">BOTBODRAFT_146571</name>
</gene>
<keyword evidence="1" id="KW-0175">Coiled coil</keyword>
<evidence type="ECO:0000313" key="3">
    <source>
        <dbReference type="EMBL" id="KDQ12807.1"/>
    </source>
</evidence>
<dbReference type="HOGENOM" id="CLU_598499_0_0_1"/>
<organism evidence="3 4">
    <name type="scientific">Botryobasidium botryosum (strain FD-172 SS1)</name>
    <dbReference type="NCBI Taxonomy" id="930990"/>
    <lineage>
        <taxon>Eukaryota</taxon>
        <taxon>Fungi</taxon>
        <taxon>Dikarya</taxon>
        <taxon>Basidiomycota</taxon>
        <taxon>Agaricomycotina</taxon>
        <taxon>Agaricomycetes</taxon>
        <taxon>Cantharellales</taxon>
        <taxon>Botryobasidiaceae</taxon>
        <taxon>Botryobasidium</taxon>
    </lineage>
</organism>
<dbReference type="InParanoid" id="A0A067MLT8"/>
<reference evidence="4" key="1">
    <citation type="journal article" date="2014" name="Proc. Natl. Acad. Sci. U.S.A.">
        <title>Extensive sampling of basidiomycete genomes demonstrates inadequacy of the white-rot/brown-rot paradigm for wood decay fungi.</title>
        <authorList>
            <person name="Riley R."/>
            <person name="Salamov A.A."/>
            <person name="Brown D.W."/>
            <person name="Nagy L.G."/>
            <person name="Floudas D."/>
            <person name="Held B.W."/>
            <person name="Levasseur A."/>
            <person name="Lombard V."/>
            <person name="Morin E."/>
            <person name="Otillar R."/>
            <person name="Lindquist E.A."/>
            <person name="Sun H."/>
            <person name="LaButti K.M."/>
            <person name="Schmutz J."/>
            <person name="Jabbour D."/>
            <person name="Luo H."/>
            <person name="Baker S.E."/>
            <person name="Pisabarro A.G."/>
            <person name="Walton J.D."/>
            <person name="Blanchette R.A."/>
            <person name="Henrissat B."/>
            <person name="Martin F."/>
            <person name="Cullen D."/>
            <person name="Hibbett D.S."/>
            <person name="Grigoriev I.V."/>
        </authorList>
    </citation>
    <scope>NUCLEOTIDE SEQUENCE [LARGE SCALE GENOMIC DNA]</scope>
    <source>
        <strain evidence="4">FD-172 SS1</strain>
    </source>
</reference>
<evidence type="ECO:0000256" key="1">
    <source>
        <dbReference type="SAM" id="Coils"/>
    </source>
</evidence>
<accession>A0A067MLT8</accession>
<dbReference type="Proteomes" id="UP000027195">
    <property type="component" value="Unassembled WGS sequence"/>
</dbReference>
<feature type="region of interest" description="Disordered" evidence="2">
    <location>
        <begin position="183"/>
        <end position="203"/>
    </location>
</feature>
<keyword evidence="4" id="KW-1185">Reference proteome</keyword>